<dbReference type="OrthoDB" id="2958217at2759"/>
<name>A0A8K0R3Z7_9PLEO</name>
<dbReference type="EMBL" id="JAGMVJ010000011">
    <property type="protein sequence ID" value="KAH7086132.1"/>
    <property type="molecule type" value="Genomic_DNA"/>
</dbReference>
<dbReference type="Pfam" id="PF06985">
    <property type="entry name" value="HET"/>
    <property type="match status" value="1"/>
</dbReference>
<evidence type="ECO:0000313" key="3">
    <source>
        <dbReference type="Proteomes" id="UP000813461"/>
    </source>
</evidence>
<evidence type="ECO:0000313" key="2">
    <source>
        <dbReference type="EMBL" id="KAH7086132.1"/>
    </source>
</evidence>
<dbReference type="AlphaFoldDB" id="A0A8K0R3Z7"/>
<reference evidence="2" key="1">
    <citation type="journal article" date="2021" name="Nat. Commun.">
        <title>Genetic determinants of endophytism in the Arabidopsis root mycobiome.</title>
        <authorList>
            <person name="Mesny F."/>
            <person name="Miyauchi S."/>
            <person name="Thiergart T."/>
            <person name="Pickel B."/>
            <person name="Atanasova L."/>
            <person name="Karlsson M."/>
            <person name="Huettel B."/>
            <person name="Barry K.W."/>
            <person name="Haridas S."/>
            <person name="Chen C."/>
            <person name="Bauer D."/>
            <person name="Andreopoulos W."/>
            <person name="Pangilinan J."/>
            <person name="LaButti K."/>
            <person name="Riley R."/>
            <person name="Lipzen A."/>
            <person name="Clum A."/>
            <person name="Drula E."/>
            <person name="Henrissat B."/>
            <person name="Kohler A."/>
            <person name="Grigoriev I.V."/>
            <person name="Martin F.M."/>
            <person name="Hacquard S."/>
        </authorList>
    </citation>
    <scope>NUCLEOTIDE SEQUENCE</scope>
    <source>
        <strain evidence="2">MPI-SDFR-AT-0120</strain>
    </source>
</reference>
<accession>A0A8K0R3Z7</accession>
<dbReference type="InterPro" id="IPR010730">
    <property type="entry name" value="HET"/>
</dbReference>
<evidence type="ECO:0000259" key="1">
    <source>
        <dbReference type="Pfam" id="PF06985"/>
    </source>
</evidence>
<dbReference type="PANTHER" id="PTHR33112:SF16">
    <property type="entry name" value="HETEROKARYON INCOMPATIBILITY DOMAIN-CONTAINING PROTEIN"/>
    <property type="match status" value="1"/>
</dbReference>
<dbReference type="Proteomes" id="UP000813461">
    <property type="component" value="Unassembled WGS sequence"/>
</dbReference>
<sequence>MAEFKSAIQVDSLPTTFRDAMVVTRALGINFLWIDALCIVQDSVDDWRAESSRMDAIFEGATCTIAAAGASDSHGGCFKTRNPLELLSCQIPGASAYVGAPFATLRIHEVTDPSQLSRRGWIFQERLLSCRTLSFGQSGLFWHCARGAAAEQNPVGWGGIKDDSKLLLQAFAPMFGPKALPSLPWVTWPHELTLSSKTVFQKLLQMKAATWGSVPDIQNLQQFHRLWMSIVEA</sequence>
<proteinExistence type="predicted"/>
<feature type="domain" description="Heterokaryon incompatibility" evidence="1">
    <location>
        <begin position="8"/>
        <end position="125"/>
    </location>
</feature>
<protein>
    <submittedName>
        <fullName evidence="2">Heterokaryon incompatibility protein-domain-containing protein</fullName>
    </submittedName>
</protein>
<gene>
    <name evidence="2" type="ORF">FB567DRAFT_602879</name>
</gene>
<dbReference type="PANTHER" id="PTHR33112">
    <property type="entry name" value="DOMAIN PROTEIN, PUTATIVE-RELATED"/>
    <property type="match status" value="1"/>
</dbReference>
<comment type="caution">
    <text evidence="2">The sequence shown here is derived from an EMBL/GenBank/DDBJ whole genome shotgun (WGS) entry which is preliminary data.</text>
</comment>
<keyword evidence="3" id="KW-1185">Reference proteome</keyword>
<organism evidence="2 3">
    <name type="scientific">Paraphoma chrysanthemicola</name>
    <dbReference type="NCBI Taxonomy" id="798071"/>
    <lineage>
        <taxon>Eukaryota</taxon>
        <taxon>Fungi</taxon>
        <taxon>Dikarya</taxon>
        <taxon>Ascomycota</taxon>
        <taxon>Pezizomycotina</taxon>
        <taxon>Dothideomycetes</taxon>
        <taxon>Pleosporomycetidae</taxon>
        <taxon>Pleosporales</taxon>
        <taxon>Pleosporineae</taxon>
        <taxon>Phaeosphaeriaceae</taxon>
        <taxon>Paraphoma</taxon>
    </lineage>
</organism>